<accession>A0A9W9DM64</accession>
<proteinExistence type="predicted"/>
<gene>
    <name evidence="2" type="ORF">J3R30DRAFT_3484523</name>
</gene>
<keyword evidence="1" id="KW-0812">Transmembrane</keyword>
<organism evidence="2 3">
    <name type="scientific">Lentinula aciculospora</name>
    <dbReference type="NCBI Taxonomy" id="153920"/>
    <lineage>
        <taxon>Eukaryota</taxon>
        <taxon>Fungi</taxon>
        <taxon>Dikarya</taxon>
        <taxon>Basidiomycota</taxon>
        <taxon>Agaricomycotina</taxon>
        <taxon>Agaricomycetes</taxon>
        <taxon>Agaricomycetidae</taxon>
        <taxon>Agaricales</taxon>
        <taxon>Marasmiineae</taxon>
        <taxon>Omphalotaceae</taxon>
        <taxon>Lentinula</taxon>
    </lineage>
</organism>
<reference evidence="2" key="1">
    <citation type="submission" date="2022-08" db="EMBL/GenBank/DDBJ databases">
        <title>A Global Phylogenomic Analysis of the Shiitake Genus Lentinula.</title>
        <authorList>
            <consortium name="DOE Joint Genome Institute"/>
            <person name="Sierra-Patev S."/>
            <person name="Min B."/>
            <person name="Naranjo-Ortiz M."/>
            <person name="Looney B."/>
            <person name="Konkel Z."/>
            <person name="Slot J.C."/>
            <person name="Sakamoto Y."/>
            <person name="Steenwyk J.L."/>
            <person name="Rokas A."/>
            <person name="Carro J."/>
            <person name="Camarero S."/>
            <person name="Ferreira P."/>
            <person name="Molpeceres G."/>
            <person name="Ruiz-Duenas F.J."/>
            <person name="Serrano A."/>
            <person name="Henrissat B."/>
            <person name="Drula E."/>
            <person name="Hughes K.W."/>
            <person name="Mata J.L."/>
            <person name="Ishikawa N.K."/>
            <person name="Vargas-Isla R."/>
            <person name="Ushijima S."/>
            <person name="Smith C.A."/>
            <person name="Ahrendt S."/>
            <person name="Andreopoulos W."/>
            <person name="He G."/>
            <person name="Labutti K."/>
            <person name="Lipzen A."/>
            <person name="Ng V."/>
            <person name="Riley R."/>
            <person name="Sandor L."/>
            <person name="Barry K."/>
            <person name="Martinez A.T."/>
            <person name="Xiao Y."/>
            <person name="Gibbons J.G."/>
            <person name="Terashima K."/>
            <person name="Grigoriev I.V."/>
            <person name="Hibbett D.S."/>
        </authorList>
    </citation>
    <scope>NUCLEOTIDE SEQUENCE</scope>
    <source>
        <strain evidence="2">JLM2183</strain>
    </source>
</reference>
<name>A0A9W9DM64_9AGAR</name>
<evidence type="ECO:0000313" key="2">
    <source>
        <dbReference type="EMBL" id="KAJ4477316.1"/>
    </source>
</evidence>
<feature type="transmembrane region" description="Helical" evidence="1">
    <location>
        <begin position="12"/>
        <end position="29"/>
    </location>
</feature>
<protein>
    <submittedName>
        <fullName evidence="2">Uncharacterized protein</fullName>
    </submittedName>
</protein>
<sequence>MRTGRTGQLQHFAITLSTLLHLQPTFLPLQGTYLIKDSSLSLQIHSKAYPFFCISLLFLLLSLALSFLPLYS</sequence>
<dbReference type="Proteomes" id="UP001150266">
    <property type="component" value="Unassembled WGS sequence"/>
</dbReference>
<feature type="transmembrane region" description="Helical" evidence="1">
    <location>
        <begin position="49"/>
        <end position="71"/>
    </location>
</feature>
<evidence type="ECO:0000313" key="3">
    <source>
        <dbReference type="Proteomes" id="UP001150266"/>
    </source>
</evidence>
<evidence type="ECO:0000256" key="1">
    <source>
        <dbReference type="SAM" id="Phobius"/>
    </source>
</evidence>
<comment type="caution">
    <text evidence="2">The sequence shown here is derived from an EMBL/GenBank/DDBJ whole genome shotgun (WGS) entry which is preliminary data.</text>
</comment>
<keyword evidence="1" id="KW-0472">Membrane</keyword>
<dbReference type="EMBL" id="JAOTPV010000010">
    <property type="protein sequence ID" value="KAJ4477316.1"/>
    <property type="molecule type" value="Genomic_DNA"/>
</dbReference>
<keyword evidence="3" id="KW-1185">Reference proteome</keyword>
<keyword evidence="1" id="KW-1133">Transmembrane helix</keyword>
<dbReference type="AlphaFoldDB" id="A0A9W9DM64"/>